<protein>
    <submittedName>
        <fullName evidence="1">Uncharacterized protein</fullName>
    </submittedName>
</protein>
<gene>
    <name evidence="1" type="ORF">HOLleu_20508</name>
</gene>
<proteinExistence type="predicted"/>
<dbReference type="InterPro" id="IPR011989">
    <property type="entry name" value="ARM-like"/>
</dbReference>
<evidence type="ECO:0000313" key="1">
    <source>
        <dbReference type="EMBL" id="KAJ8036509.1"/>
    </source>
</evidence>
<dbReference type="EMBL" id="JAIZAY010000009">
    <property type="protein sequence ID" value="KAJ8036509.1"/>
    <property type="molecule type" value="Genomic_DNA"/>
</dbReference>
<sequence length="83" mass="9163">MEKTFSSMSSLMLGQIGPRNSEVSPGFCALVKGIRRAASAVEQDEIIEKEIDLLRQKLAQPDVGQVNYIRDVIISRICQNVAV</sequence>
<organism evidence="1 2">
    <name type="scientific">Holothuria leucospilota</name>
    <name type="common">Black long sea cucumber</name>
    <name type="synonym">Mertensiothuria leucospilota</name>
    <dbReference type="NCBI Taxonomy" id="206669"/>
    <lineage>
        <taxon>Eukaryota</taxon>
        <taxon>Metazoa</taxon>
        <taxon>Echinodermata</taxon>
        <taxon>Eleutherozoa</taxon>
        <taxon>Echinozoa</taxon>
        <taxon>Holothuroidea</taxon>
        <taxon>Aspidochirotacea</taxon>
        <taxon>Aspidochirotida</taxon>
        <taxon>Holothuriidae</taxon>
        <taxon>Holothuria</taxon>
    </lineage>
</organism>
<dbReference type="AlphaFoldDB" id="A0A9Q1H818"/>
<keyword evidence="2" id="KW-1185">Reference proteome</keyword>
<accession>A0A9Q1H818</accession>
<name>A0A9Q1H818_HOLLE</name>
<dbReference type="Proteomes" id="UP001152320">
    <property type="component" value="Chromosome 9"/>
</dbReference>
<reference evidence="1" key="1">
    <citation type="submission" date="2021-10" db="EMBL/GenBank/DDBJ databases">
        <title>Tropical sea cucumber genome reveals ecological adaptation and Cuvierian tubules defense mechanism.</title>
        <authorList>
            <person name="Chen T."/>
        </authorList>
    </citation>
    <scope>NUCLEOTIDE SEQUENCE</scope>
    <source>
        <strain evidence="1">Nanhai2018</strain>
        <tissue evidence="1">Muscle</tissue>
    </source>
</reference>
<evidence type="ECO:0000313" key="2">
    <source>
        <dbReference type="Proteomes" id="UP001152320"/>
    </source>
</evidence>
<comment type="caution">
    <text evidence="1">The sequence shown here is derived from an EMBL/GenBank/DDBJ whole genome shotgun (WGS) entry which is preliminary data.</text>
</comment>
<dbReference type="Gene3D" id="1.25.10.10">
    <property type="entry name" value="Leucine-rich Repeat Variant"/>
    <property type="match status" value="1"/>
</dbReference>